<dbReference type="Gene3D" id="1.10.10.10">
    <property type="entry name" value="Winged helix-like DNA-binding domain superfamily/Winged helix DNA-binding domain"/>
    <property type="match status" value="1"/>
</dbReference>
<evidence type="ECO:0000259" key="2">
    <source>
        <dbReference type="PROSITE" id="PS50234"/>
    </source>
</evidence>
<dbReference type="Pfam" id="PF14947">
    <property type="entry name" value="HTH_45"/>
    <property type="match status" value="1"/>
</dbReference>
<dbReference type="InterPro" id="IPR036465">
    <property type="entry name" value="vWFA_dom_sf"/>
</dbReference>
<dbReference type="Proteomes" id="UP001304683">
    <property type="component" value="Chromosome"/>
</dbReference>
<dbReference type="InterPro" id="IPR036390">
    <property type="entry name" value="WH_DNA-bd_sf"/>
</dbReference>
<evidence type="ECO:0000313" key="4">
    <source>
        <dbReference type="Proteomes" id="UP001304683"/>
    </source>
</evidence>
<dbReference type="CDD" id="cd00198">
    <property type="entry name" value="vWFA"/>
    <property type="match status" value="1"/>
</dbReference>
<feature type="compositionally biased region" description="Low complexity" evidence="1">
    <location>
        <begin position="340"/>
        <end position="365"/>
    </location>
</feature>
<evidence type="ECO:0000256" key="1">
    <source>
        <dbReference type="SAM" id="MobiDB-lite"/>
    </source>
</evidence>
<dbReference type="SMART" id="SM00327">
    <property type="entry name" value="VWA"/>
    <property type="match status" value="1"/>
</dbReference>
<feature type="region of interest" description="Disordered" evidence="1">
    <location>
        <begin position="292"/>
        <end position="365"/>
    </location>
</feature>
<sequence length="732" mass="77743">MTPGIAGIERLTERLGRQADLTARLLESLARGAAGIGEAAVASTCVHLLVVGRPGVVQVLRDADAGRVFYGRSRPGQVLHVDVFHADGEVDHRLVARNLARAARIFARDAGAHRVAGLPVERIPDLVDLQTGTGGGRASGSLIYGRRLSLRLAHRNHVHLAIGLPRALWGFAIYAVAAAEEAVLAAGLELRRVETVEVVAGRGGAPLDLSDYETASDSLLREDGRPGATPGGRPGAAGGEPGTAGRPGPAGGGADGHAPGSGELGRGPMGRGVDPDAAGLEIDARQGIASRLGLGRRRSGPVLPPPHPVDPVGEGFGVRSGEVSRPAPRRGGHAEPEGPAPAAAPAAGSSAGDPEGAADADGMGDLPAAGAGEAVRHQLLARSLGWLRETGIDLAAALLERLERGAAWRDLQLPGASYEELRRWLNQLREAGLVEQEGEQYRLTARGRQLLGLLLDEPAAVRTALRRLLRVRPTRPDARPGHGRVTVYDDERGRHVRRRAVRPWQPGAGGDGLAVAESVLAALVRGGLPLRLQACDLRLHRRVRRHPVDVGLVLDASASMAGSRIRAAKDLAHQLLVTTRDRVAVITFQERMVQVQVPLTRNTVRVERGLGQIQPYGLTPLAQGLEVAASYLRQVRARNPLLVLITDGIPTVPYRTANPLEDAVQVARQLGQGRFGRIAFTCIGLQPNERYLRELVGAAGGRLYVVDELERDTLVSIVHRERAQRKERVRGV</sequence>
<reference evidence="3 4" key="1">
    <citation type="submission" date="2023-08" db="EMBL/GenBank/DDBJ databases">
        <title>Genome sequence of Thermaerobacter compostii strain Ins1, a spore-forming filamentous bacterium isolated from a deep geothermal reservoir.</title>
        <authorList>
            <person name="Bregnard D."/>
            <person name="Gonzalez D."/>
            <person name="Junier P."/>
        </authorList>
    </citation>
    <scope>NUCLEOTIDE SEQUENCE [LARGE SCALE GENOMIC DNA]</scope>
    <source>
        <strain evidence="3 4">Ins1</strain>
    </source>
</reference>
<dbReference type="InterPro" id="IPR052989">
    <property type="entry name" value="Mg-chelatase_DI-like"/>
</dbReference>
<evidence type="ECO:0000313" key="3">
    <source>
        <dbReference type="EMBL" id="WPD18018.1"/>
    </source>
</evidence>
<dbReference type="InterPro" id="IPR002035">
    <property type="entry name" value="VWF_A"/>
</dbReference>
<keyword evidence="4" id="KW-1185">Reference proteome</keyword>
<proteinExistence type="predicted"/>
<accession>A0ABZ0QNN2</accession>
<dbReference type="Gene3D" id="3.40.50.410">
    <property type="entry name" value="von Willebrand factor, type A domain"/>
    <property type="match status" value="1"/>
</dbReference>
<dbReference type="Pfam" id="PF13519">
    <property type="entry name" value="VWA_2"/>
    <property type="match status" value="1"/>
</dbReference>
<feature type="compositionally biased region" description="Gly residues" evidence="1">
    <location>
        <begin position="229"/>
        <end position="242"/>
    </location>
</feature>
<dbReference type="SUPFAM" id="SSF53300">
    <property type="entry name" value="vWA-like"/>
    <property type="match status" value="1"/>
</dbReference>
<dbReference type="PANTHER" id="PTHR35023">
    <property type="entry name" value="CHELATASE-RELATED"/>
    <property type="match status" value="1"/>
</dbReference>
<gene>
    <name evidence="3" type="ORF">Q5761_06370</name>
</gene>
<dbReference type="SUPFAM" id="SSF46785">
    <property type="entry name" value="Winged helix' DNA-binding domain"/>
    <property type="match status" value="1"/>
</dbReference>
<dbReference type="InterPro" id="IPR038723">
    <property type="entry name" value="ArnR1-like_HTH"/>
</dbReference>
<dbReference type="PANTHER" id="PTHR35023:SF1">
    <property type="entry name" value="MG-PROTOPORPHYRIN IX CHELATASE"/>
    <property type="match status" value="1"/>
</dbReference>
<dbReference type="PROSITE" id="PS50234">
    <property type="entry name" value="VWFA"/>
    <property type="match status" value="1"/>
</dbReference>
<name>A0ABZ0QNN2_9FIRM</name>
<feature type="domain" description="VWFA" evidence="2">
    <location>
        <begin position="549"/>
        <end position="721"/>
    </location>
</feature>
<dbReference type="RefSeq" id="WP_318749933.1">
    <property type="nucleotide sequence ID" value="NZ_CP132508.1"/>
</dbReference>
<protein>
    <submittedName>
        <fullName evidence="3">VWA domain-containing protein</fullName>
    </submittedName>
</protein>
<dbReference type="InterPro" id="IPR036388">
    <property type="entry name" value="WH-like_DNA-bd_sf"/>
</dbReference>
<feature type="region of interest" description="Disordered" evidence="1">
    <location>
        <begin position="219"/>
        <end position="277"/>
    </location>
</feature>
<dbReference type="EMBL" id="CP132508">
    <property type="protein sequence ID" value="WPD18018.1"/>
    <property type="molecule type" value="Genomic_DNA"/>
</dbReference>
<organism evidence="3 4">
    <name type="scientific">Thermaerobacter composti</name>
    <dbReference type="NCBI Taxonomy" id="554949"/>
    <lineage>
        <taxon>Bacteria</taxon>
        <taxon>Bacillati</taxon>
        <taxon>Bacillota</taxon>
        <taxon>Clostridia</taxon>
        <taxon>Eubacteriales</taxon>
        <taxon>Clostridiales Family XVII. Incertae Sedis</taxon>
        <taxon>Thermaerobacter</taxon>
    </lineage>
</organism>